<proteinExistence type="predicted"/>
<name>A0A381VEN2_9ZZZZ</name>
<evidence type="ECO:0000313" key="1">
    <source>
        <dbReference type="EMBL" id="SVA38815.1"/>
    </source>
</evidence>
<accession>A0A381VEN2</accession>
<dbReference type="InterPro" id="IPR036265">
    <property type="entry name" value="HIT-like_sf"/>
</dbReference>
<dbReference type="SUPFAM" id="SSF54197">
    <property type="entry name" value="HIT-like"/>
    <property type="match status" value="1"/>
</dbReference>
<sequence>MANPDPSIFTLIMQGEIPCHKVYEDDHVFAFLDMLFPRSRAPH</sequence>
<organism evidence="1">
    <name type="scientific">marine metagenome</name>
    <dbReference type="NCBI Taxonomy" id="408172"/>
    <lineage>
        <taxon>unclassified sequences</taxon>
        <taxon>metagenomes</taxon>
        <taxon>ecological metagenomes</taxon>
    </lineage>
</organism>
<dbReference type="Gene3D" id="3.30.428.10">
    <property type="entry name" value="HIT-like"/>
    <property type="match status" value="1"/>
</dbReference>
<gene>
    <name evidence="1" type="ORF">METZ01_LOCUS91669</name>
</gene>
<dbReference type="AlphaFoldDB" id="A0A381VEN2"/>
<protein>
    <recommendedName>
        <fullName evidence="2">HIT domain-containing protein</fullName>
    </recommendedName>
</protein>
<reference evidence="1" key="1">
    <citation type="submission" date="2018-05" db="EMBL/GenBank/DDBJ databases">
        <authorList>
            <person name="Lanie J.A."/>
            <person name="Ng W.-L."/>
            <person name="Kazmierczak K.M."/>
            <person name="Andrzejewski T.M."/>
            <person name="Davidsen T.M."/>
            <person name="Wayne K.J."/>
            <person name="Tettelin H."/>
            <person name="Glass J.I."/>
            <person name="Rusch D."/>
            <person name="Podicherti R."/>
            <person name="Tsui H.-C.T."/>
            <person name="Winkler M.E."/>
        </authorList>
    </citation>
    <scope>NUCLEOTIDE SEQUENCE</scope>
</reference>
<evidence type="ECO:0008006" key="2">
    <source>
        <dbReference type="Google" id="ProtNLM"/>
    </source>
</evidence>
<dbReference type="EMBL" id="UINC01008633">
    <property type="protein sequence ID" value="SVA38815.1"/>
    <property type="molecule type" value="Genomic_DNA"/>
</dbReference>